<name>W7CQZ7_9LIST</name>
<evidence type="ECO:0000313" key="2">
    <source>
        <dbReference type="Proteomes" id="UP000019243"/>
    </source>
</evidence>
<accession>W7CQZ7</accession>
<keyword evidence="2" id="KW-1185">Reference proteome</keyword>
<comment type="caution">
    <text evidence="1">The sequence shown here is derived from an EMBL/GenBank/DDBJ whole genome shotgun (WGS) entry which is preliminary data.</text>
</comment>
<dbReference type="RefSeq" id="WP_051457061.1">
    <property type="nucleotide sequence ID" value="NZ_AODH01000057.1"/>
</dbReference>
<organism evidence="1 2">
    <name type="scientific">Brochothrix campestris FSL F6-1037</name>
    <dbReference type="NCBI Taxonomy" id="1265861"/>
    <lineage>
        <taxon>Bacteria</taxon>
        <taxon>Bacillati</taxon>
        <taxon>Bacillota</taxon>
        <taxon>Bacilli</taxon>
        <taxon>Bacillales</taxon>
        <taxon>Listeriaceae</taxon>
        <taxon>Brochothrix</taxon>
    </lineage>
</organism>
<dbReference type="Proteomes" id="UP000019243">
    <property type="component" value="Unassembled WGS sequence"/>
</dbReference>
<sequence length="107" mass="12471">MVGNAFVREATNGIIGIDEVNIRHYLKTNRYKIFNFNLSAYNNKSIYLFDTIGYFFDFTEQRQWKTLQQGELTNGVRQTSNLKKEIEQIVKKSDAFFSEGNSTVRTV</sequence>
<dbReference type="AlphaFoldDB" id="W7CQZ7"/>
<protein>
    <submittedName>
        <fullName evidence="1">Uncharacterized protein</fullName>
    </submittedName>
</protein>
<evidence type="ECO:0000313" key="1">
    <source>
        <dbReference type="EMBL" id="EUJ35383.1"/>
    </source>
</evidence>
<dbReference type="EMBL" id="AODH01000057">
    <property type="protein sequence ID" value="EUJ35383.1"/>
    <property type="molecule type" value="Genomic_DNA"/>
</dbReference>
<reference evidence="1 2" key="1">
    <citation type="submission" date="2012-12" db="EMBL/GenBank/DDBJ databases">
        <title>Novel taxa of Listeriaceae from agricultural environments in the United States.</title>
        <authorList>
            <person name="den Bakker H.C."/>
            <person name="Allred A."/>
            <person name="Warchocki S."/>
            <person name="Wright E.M."/>
            <person name="Burrell A."/>
            <person name="Nightingale K.K."/>
            <person name="Kephart D."/>
            <person name="Wiedmann M."/>
        </authorList>
    </citation>
    <scope>NUCLEOTIDE SEQUENCE [LARGE SCALE GENOMIC DNA]</scope>
    <source>
        <strain evidence="1 2">FSL F6-1037</strain>
    </source>
</reference>
<gene>
    <name evidence="1" type="ORF">BCAMP_11905</name>
</gene>
<proteinExistence type="predicted"/>
<dbReference type="STRING" id="1265861.BCAMP_11905"/>